<evidence type="ECO:0000256" key="1">
    <source>
        <dbReference type="SAM" id="MobiDB-lite"/>
    </source>
</evidence>
<proteinExistence type="predicted"/>
<dbReference type="AlphaFoldDB" id="A0A3P6DHM8"/>
<protein>
    <submittedName>
        <fullName evidence="2">Uncharacterized protein</fullName>
    </submittedName>
</protein>
<accession>A0A3P6DHM8</accession>
<gene>
    <name evidence="2" type="ORF">BRASC37T46161Z</name>
</gene>
<name>A0A3P6DHM8_BRACM</name>
<organism evidence="2">
    <name type="scientific">Brassica campestris</name>
    <name type="common">Field mustard</name>
    <dbReference type="NCBI Taxonomy" id="3711"/>
    <lineage>
        <taxon>Eukaryota</taxon>
        <taxon>Viridiplantae</taxon>
        <taxon>Streptophyta</taxon>
        <taxon>Embryophyta</taxon>
        <taxon>Tracheophyta</taxon>
        <taxon>Spermatophyta</taxon>
        <taxon>Magnoliopsida</taxon>
        <taxon>eudicotyledons</taxon>
        <taxon>Gunneridae</taxon>
        <taxon>Pentapetalae</taxon>
        <taxon>rosids</taxon>
        <taxon>malvids</taxon>
        <taxon>Brassicales</taxon>
        <taxon>Brassicaceae</taxon>
        <taxon>Brassiceae</taxon>
        <taxon>Brassica</taxon>
    </lineage>
</organism>
<feature type="region of interest" description="Disordered" evidence="1">
    <location>
        <begin position="102"/>
        <end position="126"/>
    </location>
</feature>
<evidence type="ECO:0000313" key="2">
    <source>
        <dbReference type="EMBL" id="VDD23584.1"/>
    </source>
</evidence>
<reference evidence="2" key="1">
    <citation type="submission" date="2018-11" db="EMBL/GenBank/DDBJ databases">
        <authorList>
            <consortium name="Genoscope - CEA"/>
            <person name="William W."/>
        </authorList>
    </citation>
    <scope>NUCLEOTIDE SEQUENCE</scope>
</reference>
<sequence>MRSRPIELVDCLDNTLTWKLIERIFEEVAPRKKVQTVEIGYVNEFARATLSYSSRRGQDTSWMQARTDSQQDRLDSLGDLLDLMALENPTFQRVLEARRAALKMQQRNPESTDRESQEPSATANYV</sequence>
<dbReference type="EMBL" id="LR031587">
    <property type="protein sequence ID" value="VDD23584.1"/>
    <property type="molecule type" value="Genomic_DNA"/>
</dbReference>